<reference evidence="1 2" key="1">
    <citation type="journal article" date="2014" name="Nat. Commun.">
        <title>Molecular traces of alternative social organization in a termite genome.</title>
        <authorList>
            <person name="Terrapon N."/>
            <person name="Li C."/>
            <person name="Robertson H.M."/>
            <person name="Ji L."/>
            <person name="Meng X."/>
            <person name="Booth W."/>
            <person name="Chen Z."/>
            <person name="Childers C.P."/>
            <person name="Glastad K.M."/>
            <person name="Gokhale K."/>
            <person name="Gowin J."/>
            <person name="Gronenberg W."/>
            <person name="Hermansen R.A."/>
            <person name="Hu H."/>
            <person name="Hunt B.G."/>
            <person name="Huylmans A.K."/>
            <person name="Khalil S.M."/>
            <person name="Mitchell R.D."/>
            <person name="Munoz-Torres M.C."/>
            <person name="Mustard J.A."/>
            <person name="Pan H."/>
            <person name="Reese J.T."/>
            <person name="Scharf M.E."/>
            <person name="Sun F."/>
            <person name="Vogel H."/>
            <person name="Xiao J."/>
            <person name="Yang W."/>
            <person name="Yang Z."/>
            <person name="Yang Z."/>
            <person name="Zhou J."/>
            <person name="Zhu J."/>
            <person name="Brent C.S."/>
            <person name="Elsik C.G."/>
            <person name="Goodisman M.A."/>
            <person name="Liberles D.A."/>
            <person name="Roe R.M."/>
            <person name="Vargo E.L."/>
            <person name="Vilcinskas A."/>
            <person name="Wang J."/>
            <person name="Bornberg-Bauer E."/>
            <person name="Korb J."/>
            <person name="Zhang G."/>
            <person name="Liebig J."/>
        </authorList>
    </citation>
    <scope>NUCLEOTIDE SEQUENCE [LARGE SCALE GENOMIC DNA]</scope>
    <source>
        <tissue evidence="1">Whole organism</tissue>
    </source>
</reference>
<organism evidence="1 2">
    <name type="scientific">Zootermopsis nevadensis</name>
    <name type="common">Dampwood termite</name>
    <dbReference type="NCBI Taxonomy" id="136037"/>
    <lineage>
        <taxon>Eukaryota</taxon>
        <taxon>Metazoa</taxon>
        <taxon>Ecdysozoa</taxon>
        <taxon>Arthropoda</taxon>
        <taxon>Hexapoda</taxon>
        <taxon>Insecta</taxon>
        <taxon>Pterygota</taxon>
        <taxon>Neoptera</taxon>
        <taxon>Polyneoptera</taxon>
        <taxon>Dictyoptera</taxon>
        <taxon>Blattodea</taxon>
        <taxon>Blattoidea</taxon>
        <taxon>Termitoidae</taxon>
        <taxon>Termopsidae</taxon>
        <taxon>Zootermopsis</taxon>
    </lineage>
</organism>
<gene>
    <name evidence="1" type="ORF">L798_13413</name>
</gene>
<evidence type="ECO:0000313" key="1">
    <source>
        <dbReference type="EMBL" id="KDR23701.1"/>
    </source>
</evidence>
<evidence type="ECO:0000313" key="2">
    <source>
        <dbReference type="Proteomes" id="UP000027135"/>
    </source>
</evidence>
<dbReference type="InParanoid" id="A0A067RIM9"/>
<dbReference type="EMBL" id="KK852450">
    <property type="protein sequence ID" value="KDR23701.1"/>
    <property type="molecule type" value="Genomic_DNA"/>
</dbReference>
<name>A0A067RIM9_ZOONE</name>
<keyword evidence="2" id="KW-1185">Reference proteome</keyword>
<accession>A0A067RIM9</accession>
<dbReference type="AlphaFoldDB" id="A0A067RIM9"/>
<proteinExistence type="predicted"/>
<dbReference type="Proteomes" id="UP000027135">
    <property type="component" value="Unassembled WGS sequence"/>
</dbReference>
<sequence>MREEHKEQLSALEMRCSYVILGSILVTMSSPTQLFRSSTAMDIFQC</sequence>
<protein>
    <submittedName>
        <fullName evidence="1">Uncharacterized protein</fullName>
    </submittedName>
</protein>